<keyword evidence="2" id="KW-1185">Reference proteome</keyword>
<evidence type="ECO:0000313" key="2">
    <source>
        <dbReference type="Proteomes" id="UP001489509"/>
    </source>
</evidence>
<accession>A0ABV1E277</accession>
<protein>
    <submittedName>
        <fullName evidence="1">Uncharacterized protein</fullName>
    </submittedName>
</protein>
<evidence type="ECO:0000313" key="1">
    <source>
        <dbReference type="EMBL" id="MEQ2440143.1"/>
    </source>
</evidence>
<reference evidence="1 2" key="1">
    <citation type="submission" date="2024-03" db="EMBL/GenBank/DDBJ databases">
        <title>Human intestinal bacterial collection.</title>
        <authorList>
            <person name="Pauvert C."/>
            <person name="Hitch T.C.A."/>
            <person name="Clavel T."/>
        </authorList>
    </citation>
    <scope>NUCLEOTIDE SEQUENCE [LARGE SCALE GENOMIC DNA]</scope>
    <source>
        <strain evidence="1 2">CLA-JM-H44</strain>
    </source>
</reference>
<comment type="caution">
    <text evidence="1">The sequence shown here is derived from an EMBL/GenBank/DDBJ whole genome shotgun (WGS) entry which is preliminary data.</text>
</comment>
<gene>
    <name evidence="1" type="ORF">WMO26_04815</name>
</gene>
<dbReference type="Proteomes" id="UP001489509">
    <property type="component" value="Unassembled WGS sequence"/>
</dbReference>
<proteinExistence type="predicted"/>
<dbReference type="EMBL" id="JBBMFD010000005">
    <property type="protein sequence ID" value="MEQ2440143.1"/>
    <property type="molecule type" value="Genomic_DNA"/>
</dbReference>
<dbReference type="RefSeq" id="WP_349218535.1">
    <property type="nucleotide sequence ID" value="NZ_JBBMFD010000005.1"/>
</dbReference>
<name>A0ABV1E277_9FIRM</name>
<organism evidence="1 2">
    <name type="scientific">Solibaculum intestinale</name>
    <dbReference type="NCBI Taxonomy" id="3133165"/>
    <lineage>
        <taxon>Bacteria</taxon>
        <taxon>Bacillati</taxon>
        <taxon>Bacillota</taxon>
        <taxon>Clostridia</taxon>
        <taxon>Eubacteriales</taxon>
        <taxon>Oscillospiraceae</taxon>
        <taxon>Solibaculum</taxon>
    </lineage>
</organism>
<sequence>MDNKDIPTCPFCEQLEKFKQTEAEYMEMRRGQSGKATARYKSALIHELYYDGYCCGSTAYYTEKMNYCPVCGIKLKAGNTDG</sequence>